<dbReference type="GO" id="GO:1904262">
    <property type="term" value="P:negative regulation of TORC1 signaling"/>
    <property type="evidence" value="ECO:0007669"/>
    <property type="project" value="EnsemblFungi"/>
</dbReference>
<evidence type="ECO:0000256" key="2">
    <source>
        <dbReference type="SAM" id="MobiDB-lite"/>
    </source>
</evidence>
<dbReference type="EMBL" id="DS480394">
    <property type="protein sequence ID" value="EDO18085.1"/>
    <property type="molecule type" value="Genomic_DNA"/>
</dbReference>
<dbReference type="InterPro" id="IPR009348">
    <property type="entry name" value="NPR2-like"/>
</dbReference>
<dbReference type="GO" id="GO:2000785">
    <property type="term" value="P:regulation of autophagosome assembly"/>
    <property type="evidence" value="ECO:0007669"/>
    <property type="project" value="EnsemblFungi"/>
</dbReference>
<gene>
    <name evidence="3" type="ORF">Kpol_1045p72</name>
</gene>
<accession>A7TI78</accession>
<feature type="compositionally biased region" description="Low complexity" evidence="2">
    <location>
        <begin position="157"/>
        <end position="177"/>
    </location>
</feature>
<dbReference type="InParanoid" id="A7TI78"/>
<dbReference type="GO" id="GO:0005774">
    <property type="term" value="C:vacuolar membrane"/>
    <property type="evidence" value="ECO:0007669"/>
    <property type="project" value="TreeGrafter"/>
</dbReference>
<organism evidence="4">
    <name type="scientific">Vanderwaltozyma polyspora (strain ATCC 22028 / DSM 70294 / BCRC 21397 / CBS 2163 / NBRC 10782 / NRRL Y-8283 / UCD 57-17)</name>
    <name type="common">Kluyveromyces polysporus</name>
    <dbReference type="NCBI Taxonomy" id="436907"/>
    <lineage>
        <taxon>Eukaryota</taxon>
        <taxon>Fungi</taxon>
        <taxon>Dikarya</taxon>
        <taxon>Ascomycota</taxon>
        <taxon>Saccharomycotina</taxon>
        <taxon>Saccharomycetes</taxon>
        <taxon>Saccharomycetales</taxon>
        <taxon>Saccharomycetaceae</taxon>
        <taxon>Vanderwaltozyma</taxon>
    </lineage>
</organism>
<evidence type="ECO:0000313" key="3">
    <source>
        <dbReference type="EMBL" id="EDO18085.1"/>
    </source>
</evidence>
<evidence type="ECO:0008006" key="5">
    <source>
        <dbReference type="Google" id="ProtNLM"/>
    </source>
</evidence>
<dbReference type="GO" id="GO:0034198">
    <property type="term" value="P:cellular response to amino acid starvation"/>
    <property type="evidence" value="ECO:0007669"/>
    <property type="project" value="EnsemblFungi"/>
</dbReference>
<dbReference type="FunCoup" id="A7TI78">
    <property type="interactions" value="222"/>
</dbReference>
<dbReference type="OMA" id="IDVNWDP"/>
<reference evidence="3 4" key="1">
    <citation type="journal article" date="2007" name="Proc. Natl. Acad. Sci. U.S.A.">
        <title>Independent sorting-out of thousands of duplicated gene pairs in two yeast species descended from a whole-genome duplication.</title>
        <authorList>
            <person name="Scannell D.R."/>
            <person name="Frank A.C."/>
            <person name="Conant G.C."/>
            <person name="Byrne K.P."/>
            <person name="Woolfit M."/>
            <person name="Wolfe K.H."/>
        </authorList>
    </citation>
    <scope>NUCLEOTIDE SEQUENCE [LARGE SCALE GENOMIC DNA]</scope>
    <source>
        <strain evidence="4">ATCC 22028 / DSM 70294 / BCRC 21397 / CBS 2163 / NBRC 10782 / NRRL Y-8283 / UCD 57-17</strain>
    </source>
</reference>
<dbReference type="GeneID" id="5546354"/>
<proteinExistence type="inferred from homology"/>
<dbReference type="GO" id="GO:0010508">
    <property type="term" value="P:positive regulation of autophagy"/>
    <property type="evidence" value="ECO:0007669"/>
    <property type="project" value="EnsemblFungi"/>
</dbReference>
<dbReference type="GO" id="GO:0015824">
    <property type="term" value="P:proline transport"/>
    <property type="evidence" value="ECO:0007669"/>
    <property type="project" value="EnsemblFungi"/>
</dbReference>
<dbReference type="PhylomeDB" id="A7TI78"/>
<dbReference type="PANTHER" id="PTHR12991">
    <property type="entry name" value="NITROGEN PERMEASE REGULATOR 2/TUMOR SUPPRESSOR CANDIDATE 4"/>
    <property type="match status" value="1"/>
</dbReference>
<protein>
    <recommendedName>
        <fullName evidence="5">Nitrogen permease regulator 2</fullName>
    </recommendedName>
</protein>
<evidence type="ECO:0000313" key="4">
    <source>
        <dbReference type="Proteomes" id="UP000000267"/>
    </source>
</evidence>
<dbReference type="STRING" id="436907.A7TI78"/>
<dbReference type="KEGG" id="vpo:Kpol_1045p72"/>
<name>A7TI78_VANPO</name>
<dbReference type="GO" id="GO:0005096">
    <property type="term" value="F:GTPase activator activity"/>
    <property type="evidence" value="ECO:0007669"/>
    <property type="project" value="TreeGrafter"/>
</dbReference>
<feature type="compositionally biased region" description="Basic and acidic residues" evidence="2">
    <location>
        <begin position="147"/>
        <end position="156"/>
    </location>
</feature>
<sequence>MVGFDGFEPIHTIFYSVFHPTEGPKVCYQFPPNNLDNYSINFDSIRSYVIPKPQLCNKLLTLKYGNYRIIGYPITINCSIYARNNFSFNLVFVFPYECKTSPYESVIVKLGKMFRVLEEQSQFLSKAEKDLAYFDFKAILHSSLDQDSKLKPEKDSSGNNNGNSNNSNNDQSNSANATDSKKNSSYLFEKYKEIQEFVSNDESDFSIQDFIMRLYQDLNNYSECLIPIDAGNAVDIKLFPLLRPPPATISIEDVPISRVNLKEIIDVNWDPTMLKIVPHIDGVNSIAKIAKLSDSDTVLVIECIKHFIYYGCVVISDIFQFSNIYAPTSLLRNFLTDPLMATECQTYVTVPESSTLHQLPLESLSKLKLDSDGSDSQNLRKSKNGIDSRAASFVSSRGASSHNENSSLYSRSDLYLNRHRSESSISSQNTNDLNGNVKQLPTRSTLFDLYRSLSQGVTLKEWYKENFFEIRNNGIDIRKFIIFGIINGLLYRCQSFPVTANFEEINKVKKFKDIQNRKETRKDKLQKQLSQDIFSTSDIKVGEDLISGRNRRIQTLDLDIADSVLKNVYKKLTLKTEEENSSNRALNSQELEKKSVQSLFESSNPYSKVPKRPGTLSKVSFQQNSNMQYSASSGDVTENEDINNLEKLRKQNEQILLEALESTENLDKICVLLEKPRSEVEEMLKHLVDFKVINS</sequence>
<evidence type="ECO:0000256" key="1">
    <source>
        <dbReference type="ARBA" id="ARBA00008433"/>
    </source>
</evidence>
<dbReference type="Proteomes" id="UP000000267">
    <property type="component" value="Unassembled WGS sequence"/>
</dbReference>
<dbReference type="GO" id="GO:0009410">
    <property type="term" value="P:response to xenobiotic stimulus"/>
    <property type="evidence" value="ECO:0007669"/>
    <property type="project" value="EnsemblFungi"/>
</dbReference>
<dbReference type="GO" id="GO:0006995">
    <property type="term" value="P:cellular response to nitrogen starvation"/>
    <property type="evidence" value="ECO:0007669"/>
    <property type="project" value="EnsemblFungi"/>
</dbReference>
<dbReference type="eggNOG" id="KOG3789">
    <property type="taxonomic scope" value="Eukaryota"/>
</dbReference>
<dbReference type="GO" id="GO:0015840">
    <property type="term" value="P:urea transport"/>
    <property type="evidence" value="ECO:0007669"/>
    <property type="project" value="EnsemblFungi"/>
</dbReference>
<dbReference type="RefSeq" id="XP_001645943.1">
    <property type="nucleotide sequence ID" value="XM_001645893.1"/>
</dbReference>
<dbReference type="HOGENOM" id="CLU_014995_3_0_1"/>
<dbReference type="PANTHER" id="PTHR12991:SF10">
    <property type="entry name" value="GATOR COMPLEX PROTEIN NPRL2"/>
    <property type="match status" value="1"/>
</dbReference>
<dbReference type="Pfam" id="PF06218">
    <property type="entry name" value="NPR2"/>
    <property type="match status" value="1"/>
</dbReference>
<comment type="similarity">
    <text evidence="1">Belongs to the NPR2 family.</text>
</comment>
<dbReference type="OrthoDB" id="338854at2759"/>
<feature type="region of interest" description="Disordered" evidence="2">
    <location>
        <begin position="147"/>
        <end position="180"/>
    </location>
</feature>
<dbReference type="AlphaFoldDB" id="A7TI78"/>
<dbReference type="GO" id="GO:1990130">
    <property type="term" value="C:GATOR1 complex"/>
    <property type="evidence" value="ECO:0007669"/>
    <property type="project" value="EnsemblFungi"/>
</dbReference>
<keyword evidence="4" id="KW-1185">Reference proteome</keyword>